<protein>
    <submittedName>
        <fullName evidence="1">Uncharacterized protein</fullName>
    </submittedName>
</protein>
<sequence>MFDFHQAFNIDVIVDEWLRVLSKSVFLRQQSLLYIKWKVLAILTSWKMSGYVFCQNLPVLPSSRCNKSD</sequence>
<dbReference type="AlphaFoldDB" id="A0A0K2SZ09"/>
<proteinExistence type="predicted"/>
<organism evidence="1">
    <name type="scientific">Lepeophtheirus salmonis</name>
    <name type="common">Salmon louse</name>
    <name type="synonym">Caligus salmonis</name>
    <dbReference type="NCBI Taxonomy" id="72036"/>
    <lineage>
        <taxon>Eukaryota</taxon>
        <taxon>Metazoa</taxon>
        <taxon>Ecdysozoa</taxon>
        <taxon>Arthropoda</taxon>
        <taxon>Crustacea</taxon>
        <taxon>Multicrustacea</taxon>
        <taxon>Hexanauplia</taxon>
        <taxon>Copepoda</taxon>
        <taxon>Siphonostomatoida</taxon>
        <taxon>Caligidae</taxon>
        <taxon>Lepeophtheirus</taxon>
    </lineage>
</organism>
<dbReference type="EMBL" id="HACA01001424">
    <property type="protein sequence ID" value="CDW18785.1"/>
    <property type="molecule type" value="Transcribed_RNA"/>
</dbReference>
<evidence type="ECO:0000313" key="1">
    <source>
        <dbReference type="EMBL" id="CDW18785.1"/>
    </source>
</evidence>
<name>A0A0K2SZ09_LEPSM</name>
<accession>A0A0K2SZ09</accession>
<reference evidence="1" key="1">
    <citation type="submission" date="2014-05" db="EMBL/GenBank/DDBJ databases">
        <authorList>
            <person name="Chronopoulou M."/>
        </authorList>
    </citation>
    <scope>NUCLEOTIDE SEQUENCE</scope>
    <source>
        <tissue evidence="1">Whole organism</tissue>
    </source>
</reference>